<comment type="caution">
    <text evidence="1">The sequence shown here is derived from an EMBL/GenBank/DDBJ whole genome shotgun (WGS) entry which is preliminary data.</text>
</comment>
<organism evidence="1 2">
    <name type="scientific">Candidatus Zambryskibacteria bacterium RIFCSPLOWO2_12_FULL_39_16</name>
    <dbReference type="NCBI Taxonomy" id="1802775"/>
    <lineage>
        <taxon>Bacteria</taxon>
        <taxon>Candidatus Zambryskiibacteriota</taxon>
    </lineage>
</organism>
<dbReference type="AlphaFoldDB" id="A0A1G2US73"/>
<dbReference type="Gene3D" id="1.20.272.10">
    <property type="match status" value="1"/>
</dbReference>
<dbReference type="GO" id="GO:0003677">
    <property type="term" value="F:DNA binding"/>
    <property type="evidence" value="ECO:0007669"/>
    <property type="project" value="InterPro"/>
</dbReference>
<proteinExistence type="predicted"/>
<name>A0A1G2US73_9BACT</name>
<accession>A0A1G2US73</accession>
<evidence type="ECO:0000313" key="1">
    <source>
        <dbReference type="EMBL" id="OHB12221.1"/>
    </source>
</evidence>
<dbReference type="Proteomes" id="UP000177276">
    <property type="component" value="Unassembled WGS sequence"/>
</dbReference>
<gene>
    <name evidence="1" type="ORF">A3G46_01180</name>
</gene>
<dbReference type="SUPFAM" id="SSF48019">
    <property type="entry name" value="post-AAA+ oligomerization domain-like"/>
    <property type="match status" value="1"/>
</dbReference>
<dbReference type="InterPro" id="IPR008921">
    <property type="entry name" value="DNA_pol3_clamp-load_cplx_C"/>
</dbReference>
<dbReference type="GO" id="GO:0006260">
    <property type="term" value="P:DNA replication"/>
    <property type="evidence" value="ECO:0007669"/>
    <property type="project" value="InterPro"/>
</dbReference>
<sequence>MIIGGNKNMDQKNLFKEYEGDFNQEETSGQKEKKERVFGYSPFALQDALGEKSAKKAWIEYEKLRFVGIDEEELIYKVISKIRDMTSIIMGANKEDLNLKDYPYNKSKKDLKNWKEEELKNLYTKLVEIYHNSRIKGDDLDMALEKTLLSI</sequence>
<protein>
    <submittedName>
        <fullName evidence="1">Uncharacterized protein</fullName>
    </submittedName>
</protein>
<evidence type="ECO:0000313" key="2">
    <source>
        <dbReference type="Proteomes" id="UP000177276"/>
    </source>
</evidence>
<dbReference type="EMBL" id="MHWS01000013">
    <property type="protein sequence ID" value="OHB12221.1"/>
    <property type="molecule type" value="Genomic_DNA"/>
</dbReference>
<reference evidence="1 2" key="1">
    <citation type="journal article" date="2016" name="Nat. Commun.">
        <title>Thousands of microbial genomes shed light on interconnected biogeochemical processes in an aquifer system.</title>
        <authorList>
            <person name="Anantharaman K."/>
            <person name="Brown C.T."/>
            <person name="Hug L.A."/>
            <person name="Sharon I."/>
            <person name="Castelle C.J."/>
            <person name="Probst A.J."/>
            <person name="Thomas B.C."/>
            <person name="Singh A."/>
            <person name="Wilkins M.J."/>
            <person name="Karaoz U."/>
            <person name="Brodie E.L."/>
            <person name="Williams K.H."/>
            <person name="Hubbard S.S."/>
            <person name="Banfield J.F."/>
        </authorList>
    </citation>
    <scope>NUCLEOTIDE SEQUENCE [LARGE SCALE GENOMIC DNA]</scope>
</reference>